<dbReference type="RefSeq" id="WP_190407930.1">
    <property type="nucleotide sequence ID" value="NZ_JACJRF010000025.1"/>
</dbReference>
<evidence type="ECO:0000313" key="5">
    <source>
        <dbReference type="Proteomes" id="UP000607281"/>
    </source>
</evidence>
<name>A0ABR8CQL7_9NOST</name>
<evidence type="ECO:0000259" key="3">
    <source>
        <dbReference type="PROSITE" id="PS51175"/>
    </source>
</evidence>
<dbReference type="Proteomes" id="UP000607281">
    <property type="component" value="Unassembled WGS sequence"/>
</dbReference>
<dbReference type="Gene3D" id="2.60.120.260">
    <property type="entry name" value="Galactose-binding domain-like"/>
    <property type="match status" value="1"/>
</dbReference>
<feature type="chain" id="PRO_5045125182" evidence="2">
    <location>
        <begin position="28"/>
        <end position="619"/>
    </location>
</feature>
<dbReference type="InterPro" id="IPR006584">
    <property type="entry name" value="Cellulose-bd_IV"/>
</dbReference>
<dbReference type="EMBL" id="JACJRF010000025">
    <property type="protein sequence ID" value="MBD2345496.1"/>
    <property type="molecule type" value="Genomic_DNA"/>
</dbReference>
<keyword evidence="1 2" id="KW-0732">Signal</keyword>
<feature type="signal peptide" evidence="2">
    <location>
        <begin position="1"/>
        <end position="27"/>
    </location>
</feature>
<evidence type="ECO:0000313" key="4">
    <source>
        <dbReference type="EMBL" id="MBD2345496.1"/>
    </source>
</evidence>
<keyword evidence="5" id="KW-1185">Reference proteome</keyword>
<dbReference type="SMART" id="SM00606">
    <property type="entry name" value="CBD_IV"/>
    <property type="match status" value="1"/>
</dbReference>
<dbReference type="CDD" id="cd04084">
    <property type="entry name" value="CBM6_xylanase-like"/>
    <property type="match status" value="1"/>
</dbReference>
<reference evidence="4 5" key="1">
    <citation type="journal article" date="2020" name="ISME J.">
        <title>Comparative genomics reveals insights into cyanobacterial evolution and habitat adaptation.</title>
        <authorList>
            <person name="Chen M.Y."/>
            <person name="Teng W.K."/>
            <person name="Zhao L."/>
            <person name="Hu C.X."/>
            <person name="Zhou Y.K."/>
            <person name="Han B.P."/>
            <person name="Song L.R."/>
            <person name="Shu W.S."/>
        </authorList>
    </citation>
    <scope>NUCLEOTIDE SEQUENCE [LARGE SCALE GENOMIC DNA]</scope>
    <source>
        <strain evidence="4 5">FACHB-260</strain>
    </source>
</reference>
<protein>
    <submittedName>
        <fullName evidence="4">Carbohydrate-binding protein</fullName>
    </submittedName>
</protein>
<dbReference type="InterPro" id="IPR005084">
    <property type="entry name" value="CBM6"/>
</dbReference>
<dbReference type="SUPFAM" id="SSF49785">
    <property type="entry name" value="Galactose-binding domain-like"/>
    <property type="match status" value="1"/>
</dbReference>
<dbReference type="Pfam" id="PF03422">
    <property type="entry name" value="CBM_6"/>
    <property type="match status" value="1"/>
</dbReference>
<organism evidence="4 5">
    <name type="scientific">Anabaena subtropica FACHB-260</name>
    <dbReference type="NCBI Taxonomy" id="2692884"/>
    <lineage>
        <taxon>Bacteria</taxon>
        <taxon>Bacillati</taxon>
        <taxon>Cyanobacteriota</taxon>
        <taxon>Cyanophyceae</taxon>
        <taxon>Nostocales</taxon>
        <taxon>Nostocaceae</taxon>
        <taxon>Anabaena</taxon>
    </lineage>
</organism>
<dbReference type="InterPro" id="IPR008979">
    <property type="entry name" value="Galactose-bd-like_sf"/>
</dbReference>
<evidence type="ECO:0000256" key="2">
    <source>
        <dbReference type="SAM" id="SignalP"/>
    </source>
</evidence>
<proteinExistence type="predicted"/>
<dbReference type="PROSITE" id="PS51175">
    <property type="entry name" value="CBM6"/>
    <property type="match status" value="1"/>
</dbReference>
<sequence>MKKNKISKFCLYAAIALLLSFSGISHARTPVNVPLRYEVATNISTIPSSALAPWPVFHRIDALSFSSRVGLQTISGDYWERSENPFSIGYTAQSQELINAANGNYAVYNDIDLGSGVEALMLRVALPSGTHTVEVRTGSASGSILGKCTINSTGSESTYRTVRCPLSISLAKGKHNLVIRFIGTNSRMRFNWFAFWARNTLQKIDEIQKIQPDSVNKGAPIIPIAGSPVRTLNLLPTSSEILGKSYGMWSPGKAWECPKWMHDTYWTKGEDGKVYPTWHPPVDFNPETNTYCTYGHEHGDDPRSSEVFNIAGMPAFGYVNEQLATNNPSSPSLHRHEDHFGHKVLVANNWRMYDAQDSSKTTTCDVSLKLHMGTHSPDALANTAHEMFVSGKCDGHEPFNLKHFALFGVPGSFIESQAPLCTLPVTSGITPNPINQPRGGFHRAIPTAECYVRGTQDEQSSAVIRRNIEFWLTDFAGRSFYFAVTNPSRFYNASSSTKISRTVDACYNSSHPLSKTLMCQETLAAGSKVTWDDPRSPFRGSVHSGSHFSGLAFGNSPNSIVYTDAYGKNARTSPVPDLGITFKQRVPVQGFSYKVDAQASIFPTADYSAFGTNGVRAPN</sequence>
<comment type="caution">
    <text evidence="4">The sequence shown here is derived from an EMBL/GenBank/DDBJ whole genome shotgun (WGS) entry which is preliminary data.</text>
</comment>
<evidence type="ECO:0000256" key="1">
    <source>
        <dbReference type="ARBA" id="ARBA00022729"/>
    </source>
</evidence>
<feature type="domain" description="CBM6" evidence="3">
    <location>
        <begin position="58"/>
        <end position="196"/>
    </location>
</feature>
<gene>
    <name evidence="4" type="ORF">H6G18_15265</name>
</gene>
<accession>A0ABR8CQL7</accession>